<dbReference type="Pfam" id="PF13426">
    <property type="entry name" value="PAS_9"/>
    <property type="match status" value="2"/>
</dbReference>
<dbReference type="PANTHER" id="PTHR44757">
    <property type="entry name" value="DIGUANYLATE CYCLASE DGCP"/>
    <property type="match status" value="1"/>
</dbReference>
<dbReference type="InterPro" id="IPR013655">
    <property type="entry name" value="PAS_fold_3"/>
</dbReference>
<keyword evidence="4" id="KW-1185">Reference proteome</keyword>
<evidence type="ECO:0000259" key="2">
    <source>
        <dbReference type="PROSITE" id="PS50113"/>
    </source>
</evidence>
<dbReference type="InterPro" id="IPR000700">
    <property type="entry name" value="PAS-assoc_C"/>
</dbReference>
<feature type="domain" description="PAS" evidence="1">
    <location>
        <begin position="28"/>
        <end position="97"/>
    </location>
</feature>
<reference evidence="4" key="1">
    <citation type="journal article" date="2019" name="Int. J. Syst. Evol. Microbiol.">
        <title>The Global Catalogue of Microorganisms (GCM) 10K type strain sequencing project: providing services to taxonomists for standard genome sequencing and annotation.</title>
        <authorList>
            <consortium name="The Broad Institute Genomics Platform"/>
            <consortium name="The Broad Institute Genome Sequencing Center for Infectious Disease"/>
            <person name="Wu L."/>
            <person name="Ma J."/>
        </authorList>
    </citation>
    <scope>NUCLEOTIDE SEQUENCE [LARGE SCALE GENOMIC DNA]</scope>
    <source>
        <strain evidence="4">LMG 29894</strain>
    </source>
</reference>
<dbReference type="PROSITE" id="PS50112">
    <property type="entry name" value="PAS"/>
    <property type="match status" value="2"/>
</dbReference>
<dbReference type="NCBIfam" id="TIGR00229">
    <property type="entry name" value="sensory_box"/>
    <property type="match status" value="1"/>
</dbReference>
<dbReference type="PANTHER" id="PTHR44757:SF2">
    <property type="entry name" value="BIOFILM ARCHITECTURE MAINTENANCE PROTEIN MBAA"/>
    <property type="match status" value="1"/>
</dbReference>
<feature type="domain" description="PAS" evidence="1">
    <location>
        <begin position="160"/>
        <end position="191"/>
    </location>
</feature>
<dbReference type="Pfam" id="PF08447">
    <property type="entry name" value="PAS_3"/>
    <property type="match status" value="1"/>
</dbReference>
<accession>A0ABV8MQY7</accession>
<dbReference type="CDD" id="cd00130">
    <property type="entry name" value="PAS"/>
    <property type="match status" value="2"/>
</dbReference>
<proteinExistence type="predicted"/>
<dbReference type="Proteomes" id="UP001595791">
    <property type="component" value="Unassembled WGS sequence"/>
</dbReference>
<gene>
    <name evidence="3" type="ORF">ACFOW7_14805</name>
</gene>
<sequence length="475" mass="53467">MSVRKYFPANPPLSDDQMLAGYKAGNAMLEGFGAVLFSLTLSRDRVLYLSPSASELYGETVELLRQHANFWHEVIHPEDKTEVWLGVERLREAAQGEAEFHYRLQRPDGELSWVRQHCRIALAEAGIPLRIDCLVVPSSPPPPPPQGHPGYEGLFLPAGDALLLRDPDTLRIVEANEAAAELLGYGQHELLRMTLHDCSALAQGFDGRAEQAIIEAARRGRPQRYEWQIEPREGRPRWVEIVLTHLQLGGRALLLSALRDIDQRKREEERQQMALDLIERGFSVIAQASPAGLLTRLNPTGRQWLGVSEEAVHDLFLTDLLPAWAQPHFLHTALPMATRDGVWRGEMVLMTREDRSLPVMLMLFAHKSDGTLKGYSLVAQDISAFKLREQRLKQSKEALEADVLLKDRMLDNISADLLPPLEQLRQLVQLLENRPDQIDLALPALRRHLNQARRLVDAATEFLANGPPGGDLRLP</sequence>
<name>A0ABV8MQY7_9NEIS</name>
<organism evidence="3 4">
    <name type="scientific">Chitinimonas lacunae</name>
    <dbReference type="NCBI Taxonomy" id="1963018"/>
    <lineage>
        <taxon>Bacteria</taxon>
        <taxon>Pseudomonadati</taxon>
        <taxon>Pseudomonadota</taxon>
        <taxon>Betaproteobacteria</taxon>
        <taxon>Neisseriales</taxon>
        <taxon>Chitinibacteraceae</taxon>
        <taxon>Chitinimonas</taxon>
    </lineage>
</organism>
<evidence type="ECO:0000313" key="3">
    <source>
        <dbReference type="EMBL" id="MFC4160608.1"/>
    </source>
</evidence>
<dbReference type="InterPro" id="IPR052155">
    <property type="entry name" value="Biofilm_reg_signaling"/>
</dbReference>
<evidence type="ECO:0000259" key="1">
    <source>
        <dbReference type="PROSITE" id="PS50112"/>
    </source>
</evidence>
<dbReference type="PROSITE" id="PS50113">
    <property type="entry name" value="PAC"/>
    <property type="match status" value="1"/>
</dbReference>
<dbReference type="EMBL" id="JBHSBU010000001">
    <property type="protein sequence ID" value="MFC4160608.1"/>
    <property type="molecule type" value="Genomic_DNA"/>
</dbReference>
<dbReference type="InterPro" id="IPR000014">
    <property type="entry name" value="PAS"/>
</dbReference>
<dbReference type="SMART" id="SM00091">
    <property type="entry name" value="PAS"/>
    <property type="match status" value="3"/>
</dbReference>
<comment type="caution">
    <text evidence="3">The sequence shown here is derived from an EMBL/GenBank/DDBJ whole genome shotgun (WGS) entry which is preliminary data.</text>
</comment>
<dbReference type="InterPro" id="IPR035965">
    <property type="entry name" value="PAS-like_dom_sf"/>
</dbReference>
<dbReference type="RefSeq" id="WP_378165621.1">
    <property type="nucleotide sequence ID" value="NZ_JBHSBU010000001.1"/>
</dbReference>
<protein>
    <submittedName>
        <fullName evidence="3">PAS domain-containing protein</fullName>
    </submittedName>
</protein>
<dbReference type="Gene3D" id="3.30.450.20">
    <property type="entry name" value="PAS domain"/>
    <property type="match status" value="3"/>
</dbReference>
<dbReference type="SUPFAM" id="SSF55785">
    <property type="entry name" value="PYP-like sensor domain (PAS domain)"/>
    <property type="match status" value="3"/>
</dbReference>
<evidence type="ECO:0000313" key="4">
    <source>
        <dbReference type="Proteomes" id="UP001595791"/>
    </source>
</evidence>
<feature type="domain" description="PAC" evidence="2">
    <location>
        <begin position="223"/>
        <end position="273"/>
    </location>
</feature>